<evidence type="ECO:0000256" key="1">
    <source>
        <dbReference type="SAM" id="MobiDB-lite"/>
    </source>
</evidence>
<sequence length="105" mass="11983">MVSGSKGENGARSDAAEENSAVQERAVRRRVYARNYRLATQWTGTIIKKGHEIMIYDVKVGKDTWIRHHNQLCGRLAEPIIDNHYLSLYSFSDTSNLIHVLPLRS</sequence>
<dbReference type="EMBL" id="CABIJS010000144">
    <property type="protein sequence ID" value="VUZ44597.1"/>
    <property type="molecule type" value="Genomic_DNA"/>
</dbReference>
<dbReference type="Proteomes" id="UP000321570">
    <property type="component" value="Unassembled WGS sequence"/>
</dbReference>
<dbReference type="AlphaFoldDB" id="A0A564YBD0"/>
<protein>
    <submittedName>
        <fullName evidence="2">Uncharacterized protein</fullName>
    </submittedName>
</protein>
<keyword evidence="3" id="KW-1185">Reference proteome</keyword>
<gene>
    <name evidence="2" type="ORF">WMSIL1_LOCUS4913</name>
</gene>
<accession>A0A564YBD0</accession>
<reference evidence="2 3" key="1">
    <citation type="submission" date="2019-07" db="EMBL/GenBank/DDBJ databases">
        <authorList>
            <person name="Jastrzebski P J."/>
            <person name="Paukszto L."/>
            <person name="Jastrzebski P J."/>
        </authorList>
    </citation>
    <scope>NUCLEOTIDE SEQUENCE [LARGE SCALE GENOMIC DNA]</scope>
    <source>
        <strain evidence="2 3">WMS-il1</strain>
    </source>
</reference>
<name>A0A564YBD0_HYMDI</name>
<evidence type="ECO:0000313" key="2">
    <source>
        <dbReference type="EMBL" id="VUZ44597.1"/>
    </source>
</evidence>
<proteinExistence type="predicted"/>
<evidence type="ECO:0000313" key="3">
    <source>
        <dbReference type="Proteomes" id="UP000321570"/>
    </source>
</evidence>
<feature type="region of interest" description="Disordered" evidence="1">
    <location>
        <begin position="1"/>
        <end position="24"/>
    </location>
</feature>
<organism evidence="2 3">
    <name type="scientific">Hymenolepis diminuta</name>
    <name type="common">Rat tapeworm</name>
    <dbReference type="NCBI Taxonomy" id="6216"/>
    <lineage>
        <taxon>Eukaryota</taxon>
        <taxon>Metazoa</taxon>
        <taxon>Spiralia</taxon>
        <taxon>Lophotrochozoa</taxon>
        <taxon>Platyhelminthes</taxon>
        <taxon>Cestoda</taxon>
        <taxon>Eucestoda</taxon>
        <taxon>Cyclophyllidea</taxon>
        <taxon>Hymenolepididae</taxon>
        <taxon>Hymenolepis</taxon>
    </lineage>
</organism>